<evidence type="ECO:0000256" key="1">
    <source>
        <dbReference type="ARBA" id="ARBA00005634"/>
    </source>
</evidence>
<dbReference type="STRING" id="126957.T1JDS1"/>
<dbReference type="GO" id="GO:0004180">
    <property type="term" value="F:carboxypeptidase activity"/>
    <property type="evidence" value="ECO:0007669"/>
    <property type="project" value="TreeGrafter"/>
</dbReference>
<feature type="compositionally biased region" description="Acidic residues" evidence="3">
    <location>
        <begin position="444"/>
        <end position="457"/>
    </location>
</feature>
<feature type="region of interest" description="Disordered" evidence="3">
    <location>
        <begin position="664"/>
        <end position="690"/>
    </location>
</feature>
<feature type="region of interest" description="Disordered" evidence="3">
    <location>
        <begin position="426"/>
        <end position="457"/>
    </location>
</feature>
<comment type="similarity">
    <text evidence="1">Belongs to the peptidase M28 family. M28B subfamily.</text>
</comment>
<evidence type="ECO:0000259" key="6">
    <source>
        <dbReference type="Pfam" id="PF04389"/>
    </source>
</evidence>
<dbReference type="InterPro" id="IPR007365">
    <property type="entry name" value="TFR-like_dimer_dom"/>
</dbReference>
<dbReference type="PANTHER" id="PTHR10404">
    <property type="entry name" value="N-ACETYLATED-ALPHA-LINKED ACIDIC DIPEPTIDASE"/>
    <property type="match status" value="1"/>
</dbReference>
<keyword evidence="2" id="KW-0175">Coiled coil</keyword>
<organism evidence="7 8">
    <name type="scientific">Strigamia maritima</name>
    <name type="common">European centipede</name>
    <name type="synonym">Geophilus maritimus</name>
    <dbReference type="NCBI Taxonomy" id="126957"/>
    <lineage>
        <taxon>Eukaryota</taxon>
        <taxon>Metazoa</taxon>
        <taxon>Ecdysozoa</taxon>
        <taxon>Arthropoda</taxon>
        <taxon>Myriapoda</taxon>
        <taxon>Chilopoda</taxon>
        <taxon>Pleurostigmophora</taxon>
        <taxon>Geophilomorpha</taxon>
        <taxon>Linotaeniidae</taxon>
        <taxon>Strigamia</taxon>
    </lineage>
</organism>
<dbReference type="Pfam" id="PF02225">
    <property type="entry name" value="PA"/>
    <property type="match status" value="1"/>
</dbReference>
<feature type="domain" description="PA" evidence="4">
    <location>
        <begin position="102"/>
        <end position="189"/>
    </location>
</feature>
<dbReference type="eggNOG" id="KOG2195">
    <property type="taxonomic scope" value="Eukaryota"/>
</dbReference>
<evidence type="ECO:0008006" key="9">
    <source>
        <dbReference type="Google" id="ProtNLM"/>
    </source>
</evidence>
<dbReference type="AlphaFoldDB" id="T1JDS1"/>
<evidence type="ECO:0000256" key="3">
    <source>
        <dbReference type="SAM" id="MobiDB-lite"/>
    </source>
</evidence>
<dbReference type="InterPro" id="IPR036757">
    <property type="entry name" value="TFR-like_dimer_dom_sf"/>
</dbReference>
<evidence type="ECO:0000313" key="7">
    <source>
        <dbReference type="EnsemblMetazoa" id="SMAR011956-PA"/>
    </source>
</evidence>
<feature type="domain" description="Peptidase M28" evidence="6">
    <location>
        <begin position="287"/>
        <end position="393"/>
    </location>
</feature>
<dbReference type="InterPro" id="IPR039373">
    <property type="entry name" value="Peptidase_M28B"/>
</dbReference>
<dbReference type="CDD" id="cd02121">
    <property type="entry name" value="PA_GCPII_like"/>
    <property type="match status" value="1"/>
</dbReference>
<dbReference type="PhylomeDB" id="T1JDS1"/>
<dbReference type="FunFam" id="3.50.30.30:FF:000045">
    <property type="entry name" value="Predicted protein"/>
    <property type="match status" value="1"/>
</dbReference>
<dbReference type="Proteomes" id="UP000014500">
    <property type="component" value="Unassembled WGS sequence"/>
</dbReference>
<evidence type="ECO:0000313" key="8">
    <source>
        <dbReference type="Proteomes" id="UP000014500"/>
    </source>
</evidence>
<sequence>MVEIKLTKRPHVAGTNESLAVAKYIKQTWIDQGLDSVYMAEYQVLLSYPGSEKANFIEIISPMHGQTVFINFTSLPREQDKPFVDKKFPDAFNAYSPPGDVVGELVYANYGTESDFEELENENITITGKIVIARYGRIFRGNKVDNAAKRGAIGVILYTDPEEVAEAGTNASMVYNNTRWLPGDGMQRGSVYEEIGDPLTPRLPALKEIFRIREEEADLPDIPSQPIGYKDAKILLEYMAGLDIDKPDWQGKLGIRYRTGPGFEGRYQNHVVRMNIHNELKSRKIFNVIATIPGDIEPDRYVIVGSAHDAWGYGYVNPSSGTAQLLEISDAFSNLRKKGWSPRRTIIFCTWDASKYGQIGSTEWVEEHLAELSARAVVYINCESCIETEDFRVSASPILRDAVINASRKVPAADDGDDEDETVFKEWAERDDDHDGDDSREIGSDDNDMDGDITDDDDDIVISPLGAESDHAAFAFYAGIPSIDVHADNEDDSNFFPAENTAYDVYDYFIRFMDPDFKKSVSCAEYVSVLIRLFADKKVLPFDVDQLGAVLKSNIKKLKELKIPEILLERNITLFDNLEEAVDDFEKQTKIFNNKLKEIDENDIMATRMVNDQMMYLERIFIKPGGQSDDWFHRHLLFGPSDLDKYSDSIFSDLMDLVEEIDEIKEEEEDEKDGDDSDEGEENDIEPDEHWDEINIYLSDLLVSVRQATRFLEPFKVAYDD</sequence>
<dbReference type="InterPro" id="IPR007484">
    <property type="entry name" value="Peptidase_M28"/>
</dbReference>
<evidence type="ECO:0000259" key="4">
    <source>
        <dbReference type="Pfam" id="PF02225"/>
    </source>
</evidence>
<dbReference type="SUPFAM" id="SSF47672">
    <property type="entry name" value="Transferrin receptor-like dimerisation domain"/>
    <property type="match status" value="1"/>
</dbReference>
<dbReference type="InterPro" id="IPR003137">
    <property type="entry name" value="PA_domain"/>
</dbReference>
<dbReference type="Gene3D" id="1.20.930.40">
    <property type="entry name" value="Transferrin receptor-like, dimerisation domain"/>
    <property type="match status" value="1"/>
</dbReference>
<feature type="coiled-coil region" evidence="2">
    <location>
        <begin position="568"/>
        <end position="602"/>
    </location>
</feature>
<dbReference type="EnsemblMetazoa" id="SMAR011956-RA">
    <property type="protein sequence ID" value="SMAR011956-PA"/>
    <property type="gene ID" value="SMAR011956"/>
</dbReference>
<dbReference type="Pfam" id="PF04253">
    <property type="entry name" value="TFR_dimer"/>
    <property type="match status" value="1"/>
</dbReference>
<dbReference type="SUPFAM" id="SSF53187">
    <property type="entry name" value="Zn-dependent exopeptidases"/>
    <property type="match status" value="1"/>
</dbReference>
<reference evidence="8" key="1">
    <citation type="submission" date="2011-05" db="EMBL/GenBank/DDBJ databases">
        <authorList>
            <person name="Richards S.R."/>
            <person name="Qu J."/>
            <person name="Jiang H."/>
            <person name="Jhangiani S.N."/>
            <person name="Agravi P."/>
            <person name="Goodspeed R."/>
            <person name="Gross S."/>
            <person name="Mandapat C."/>
            <person name="Jackson L."/>
            <person name="Mathew T."/>
            <person name="Pu L."/>
            <person name="Thornton R."/>
            <person name="Saada N."/>
            <person name="Wilczek-Boney K.B."/>
            <person name="Lee S."/>
            <person name="Kovar C."/>
            <person name="Wu Y."/>
            <person name="Scherer S.E."/>
            <person name="Worley K.C."/>
            <person name="Muzny D.M."/>
            <person name="Gibbs R."/>
        </authorList>
    </citation>
    <scope>NUCLEOTIDE SEQUENCE</scope>
    <source>
        <strain evidence="8">Brora</strain>
    </source>
</reference>
<name>T1JDS1_STRMM</name>
<dbReference type="PANTHER" id="PTHR10404:SF77">
    <property type="entry name" value="GLUTAMATE CARBOXYPEPTIDASE 2 HOMOLOG"/>
    <property type="match status" value="1"/>
</dbReference>
<keyword evidence="8" id="KW-1185">Reference proteome</keyword>
<dbReference type="OMA" id="RNGMIAR"/>
<reference evidence="7" key="2">
    <citation type="submission" date="2015-02" db="UniProtKB">
        <authorList>
            <consortium name="EnsemblMetazoa"/>
        </authorList>
    </citation>
    <scope>IDENTIFICATION</scope>
</reference>
<protein>
    <recommendedName>
        <fullName evidence="9">Peptidase M28 domain-containing protein</fullName>
    </recommendedName>
</protein>
<feature type="domain" description="Transferrin receptor-like dimerisation" evidence="5">
    <location>
        <begin position="575"/>
        <end position="712"/>
    </location>
</feature>
<dbReference type="InterPro" id="IPR046450">
    <property type="entry name" value="PA_dom_sf"/>
</dbReference>
<dbReference type="SUPFAM" id="SSF52025">
    <property type="entry name" value="PA domain"/>
    <property type="match status" value="1"/>
</dbReference>
<dbReference type="Pfam" id="PF04389">
    <property type="entry name" value="Peptidase_M28"/>
    <property type="match status" value="1"/>
</dbReference>
<dbReference type="Gene3D" id="3.50.30.30">
    <property type="match status" value="1"/>
</dbReference>
<evidence type="ECO:0000256" key="2">
    <source>
        <dbReference type="SAM" id="Coils"/>
    </source>
</evidence>
<dbReference type="FunFam" id="3.40.630.10:FF:000101">
    <property type="entry name" value="N-acetylated alpha-linked acidic dipeptidase like 1"/>
    <property type="match status" value="1"/>
</dbReference>
<dbReference type="Gene3D" id="3.40.630.10">
    <property type="entry name" value="Zn peptidases"/>
    <property type="match status" value="1"/>
</dbReference>
<dbReference type="HOGENOM" id="CLU_005688_3_2_1"/>
<evidence type="ECO:0000259" key="5">
    <source>
        <dbReference type="Pfam" id="PF04253"/>
    </source>
</evidence>
<proteinExistence type="inferred from homology"/>
<feature type="compositionally biased region" description="Basic and acidic residues" evidence="3">
    <location>
        <begin position="426"/>
        <end position="443"/>
    </location>
</feature>
<accession>T1JDS1</accession>
<dbReference type="EMBL" id="JH432112">
    <property type="status" value="NOT_ANNOTATED_CDS"/>
    <property type="molecule type" value="Genomic_DNA"/>
</dbReference>